<dbReference type="EMBL" id="BNED01000005">
    <property type="protein sequence ID" value="GHI76026.1"/>
    <property type="molecule type" value="Genomic_DNA"/>
</dbReference>
<gene>
    <name evidence="1" type="ORF">Sspor_15870</name>
</gene>
<dbReference type="Proteomes" id="UP000608522">
    <property type="component" value="Unassembled WGS sequence"/>
</dbReference>
<name>A0ABQ3T6M6_9ACTN</name>
<protein>
    <submittedName>
        <fullName evidence="1">Uncharacterized protein</fullName>
    </submittedName>
</protein>
<sequence>MYAGSLAEMYLTIVAGYAPRLVLEPGFSASRPWAASASSPQTIIGRG</sequence>
<reference evidence="2" key="1">
    <citation type="submission" date="2023-07" db="EMBL/GenBank/DDBJ databases">
        <title>Whole genome shotgun sequence of Streptomyces spororaveus NBRC 15456.</title>
        <authorList>
            <person name="Komaki H."/>
            <person name="Tamura T."/>
        </authorList>
    </citation>
    <scope>NUCLEOTIDE SEQUENCE [LARGE SCALE GENOMIC DNA]</scope>
    <source>
        <strain evidence="2">NBRC 15456</strain>
    </source>
</reference>
<comment type="caution">
    <text evidence="1">The sequence shown here is derived from an EMBL/GenBank/DDBJ whole genome shotgun (WGS) entry which is preliminary data.</text>
</comment>
<evidence type="ECO:0000313" key="2">
    <source>
        <dbReference type="Proteomes" id="UP000608522"/>
    </source>
</evidence>
<evidence type="ECO:0000313" key="1">
    <source>
        <dbReference type="EMBL" id="GHI76026.1"/>
    </source>
</evidence>
<proteinExistence type="predicted"/>
<accession>A0ABQ3T6M6</accession>
<organism evidence="1 2">
    <name type="scientific">Streptomyces spororaveus</name>
    <dbReference type="NCBI Taxonomy" id="284039"/>
    <lineage>
        <taxon>Bacteria</taxon>
        <taxon>Bacillati</taxon>
        <taxon>Actinomycetota</taxon>
        <taxon>Actinomycetes</taxon>
        <taxon>Kitasatosporales</taxon>
        <taxon>Streptomycetaceae</taxon>
        <taxon>Streptomyces</taxon>
    </lineage>
</organism>
<keyword evidence="2" id="KW-1185">Reference proteome</keyword>